<evidence type="ECO:0000313" key="1">
    <source>
        <dbReference type="EMBL" id="QCD43676.1"/>
    </source>
</evidence>
<dbReference type="Proteomes" id="UP000297149">
    <property type="component" value="Chromosome"/>
</dbReference>
<keyword evidence="2" id="KW-1185">Reference proteome</keyword>
<accession>A0A4P7W6F4</accession>
<proteinExistence type="predicted"/>
<protein>
    <recommendedName>
        <fullName evidence="3">PorT family protein</fullName>
    </recommendedName>
</protein>
<gene>
    <name evidence="1" type="ORF">E7747_07585</name>
</gene>
<sequence>MAPAPVPGVKSTLGVFNHLGLGVGVGTNGISVEAATPITRFLALRAGVHFMPDFKFGTDVDAYYNHPVTGESVSETIDVDCGLGRTQGSVILNVYPIPSSSFFIAAGAYFSGDKLIKIKGHSDAMMNYGGMIEVGDYNIPVDKNGDVRGGLKVKGFRPYLGLGWGRSIPKRLLSFNFELGVQFEGKPEVYSETGDLKEITENEAANDFQDIIKHLKLYPNLTFRLSGKIF</sequence>
<dbReference type="Gene3D" id="2.40.160.170">
    <property type="match status" value="1"/>
</dbReference>
<evidence type="ECO:0000313" key="2">
    <source>
        <dbReference type="Proteomes" id="UP000297149"/>
    </source>
</evidence>
<reference evidence="2" key="1">
    <citation type="submission" date="2019-02" db="EMBL/GenBank/DDBJ databases">
        <title>Isolation and identification of novel species under the genus Muribaculum.</title>
        <authorList>
            <person name="Miyake S."/>
            <person name="Ding Y."/>
            <person name="Low A."/>
            <person name="Soh M."/>
            <person name="Seedorf H."/>
        </authorList>
    </citation>
    <scope>NUCLEOTIDE SEQUENCE [LARGE SCALE GENOMIC DNA]</scope>
    <source>
        <strain evidence="2">H5</strain>
    </source>
</reference>
<dbReference type="KEGG" id="ddb:E7747_07585"/>
<organism evidence="1 2">
    <name type="scientific">Duncaniella dubosii</name>
    <dbReference type="NCBI Taxonomy" id="2518971"/>
    <lineage>
        <taxon>Bacteria</taxon>
        <taxon>Pseudomonadati</taxon>
        <taxon>Bacteroidota</taxon>
        <taxon>Bacteroidia</taxon>
        <taxon>Bacteroidales</taxon>
        <taxon>Muribaculaceae</taxon>
        <taxon>Duncaniella</taxon>
    </lineage>
</organism>
<evidence type="ECO:0008006" key="3">
    <source>
        <dbReference type="Google" id="ProtNLM"/>
    </source>
</evidence>
<dbReference type="EMBL" id="CP039396">
    <property type="protein sequence ID" value="QCD43676.1"/>
    <property type="molecule type" value="Genomic_DNA"/>
</dbReference>
<name>A0A4P7W6F4_9BACT</name>
<dbReference type="AlphaFoldDB" id="A0A4P7W6F4"/>